<evidence type="ECO:0000313" key="1">
    <source>
        <dbReference type="EMBL" id="KAK2958663.1"/>
    </source>
</evidence>
<gene>
    <name evidence="1" type="ORF">BLNAU_6432</name>
</gene>
<evidence type="ECO:0000313" key="2">
    <source>
        <dbReference type="Proteomes" id="UP001281761"/>
    </source>
</evidence>
<comment type="caution">
    <text evidence="1">The sequence shown here is derived from an EMBL/GenBank/DDBJ whole genome shotgun (WGS) entry which is preliminary data.</text>
</comment>
<accession>A0ABQ9Y4J8</accession>
<proteinExistence type="predicted"/>
<protein>
    <recommendedName>
        <fullName evidence="3">Right handed beta helix domain-containing protein</fullName>
    </recommendedName>
</protein>
<dbReference type="Proteomes" id="UP001281761">
    <property type="component" value="Unassembled WGS sequence"/>
</dbReference>
<dbReference type="EMBL" id="JARBJD010000036">
    <property type="protein sequence ID" value="KAK2958663.1"/>
    <property type="molecule type" value="Genomic_DNA"/>
</dbReference>
<organism evidence="1 2">
    <name type="scientific">Blattamonas nauphoetae</name>
    <dbReference type="NCBI Taxonomy" id="2049346"/>
    <lineage>
        <taxon>Eukaryota</taxon>
        <taxon>Metamonada</taxon>
        <taxon>Preaxostyla</taxon>
        <taxon>Oxymonadida</taxon>
        <taxon>Blattamonas</taxon>
    </lineage>
</organism>
<name>A0ABQ9Y4J8_9EUKA</name>
<sequence>MCILTDMTSTEDGGVITFHNADGTLSVTGCNFTEYSVSTSFIHGGAIFVVAALPVSIETTKFDLYQSEDVYGDEFAVNHTTTVTLDMITCNKCEVLAPTVIDCRGGGGMINHTATLIITNTQFIDCISDTFGGGHTLYNISSSAAISCTSFTSCQSKGTGGSLGIADCQLSLKDDGGGLSVINSTKIVIDICEFISYTAPGTYKDGGGPFFHTVDAIEVEGSKSEDCMAFDGFCGGTSFEGENSLSVTGSNFM</sequence>
<evidence type="ECO:0008006" key="3">
    <source>
        <dbReference type="Google" id="ProtNLM"/>
    </source>
</evidence>
<reference evidence="1 2" key="1">
    <citation type="journal article" date="2022" name="bioRxiv">
        <title>Genomics of Preaxostyla Flagellates Illuminates Evolutionary Transitions and the Path Towards Mitochondrial Loss.</title>
        <authorList>
            <person name="Novak L.V.F."/>
            <person name="Treitli S.C."/>
            <person name="Pyrih J."/>
            <person name="Halakuc P."/>
            <person name="Pipaliya S.V."/>
            <person name="Vacek V."/>
            <person name="Brzon O."/>
            <person name="Soukal P."/>
            <person name="Eme L."/>
            <person name="Dacks J.B."/>
            <person name="Karnkowska A."/>
            <person name="Elias M."/>
            <person name="Hampl V."/>
        </authorList>
    </citation>
    <scope>NUCLEOTIDE SEQUENCE [LARGE SCALE GENOMIC DNA]</scope>
    <source>
        <strain evidence="1">NAU3</strain>
        <tissue evidence="1">Gut</tissue>
    </source>
</reference>
<keyword evidence="2" id="KW-1185">Reference proteome</keyword>